<feature type="active site" evidence="9">
    <location>
        <position position="180"/>
    </location>
</feature>
<keyword evidence="6" id="KW-0489">Methyltransferase</keyword>
<evidence type="ECO:0000256" key="6">
    <source>
        <dbReference type="ARBA" id="ARBA00022603"/>
    </source>
</evidence>
<dbReference type="OrthoDB" id="13491at10239"/>
<comment type="subunit">
    <text evidence="2">Homodimer.</text>
</comment>
<reference evidence="11 12" key="1">
    <citation type="submission" date="2017-01" db="EMBL/GenBank/DDBJ databases">
        <title>Complete Genome Sequence of Vibrio Parahaemolyticus Bacteriophage pTD1.</title>
        <authorList>
            <person name="Midorikawa Y."/>
            <person name="Sano M."/>
        </authorList>
    </citation>
    <scope>NUCLEOTIDE SEQUENCE [LARGE SCALE GENOMIC DNA]</scope>
    <source>
        <strain evidence="11">PTD1</strain>
    </source>
</reference>
<keyword evidence="7" id="KW-0808">Transferase</keyword>
<dbReference type="Pfam" id="PF00303">
    <property type="entry name" value="Thymidylat_synt"/>
    <property type="match status" value="1"/>
</dbReference>
<evidence type="ECO:0000259" key="10">
    <source>
        <dbReference type="Pfam" id="PF00303"/>
    </source>
</evidence>
<sequence>MIYTNFKELGLRVLNEGEYIHNKRTGKKCLTVINADMTYRNDLNAVPANTLRQSPFFLGVGELLGYWKGLMNAADFRALMTKSWDSNANKNEAWLNNPNRLGEDDMGIVYGGVGNHWPLMEFVNREARIKDDGTLDLRHSGEIDLLHRIYTDLSNGLDDRGEILNFWNPGMFDLGCLRPCMYSHHWSLVNDDMYLNSTQRSCDLGLGVSSNMIQVFLSNALMAQITGHKAKESYHKLVNVHLYEDQVDLFRGEMEREPLEAPKLWINPDIKTLEDVRTWVTPKDFALIDYKHHDKIIYPFTV</sequence>
<evidence type="ECO:0000256" key="4">
    <source>
        <dbReference type="ARBA" id="ARBA00015931"/>
    </source>
</evidence>
<dbReference type="RefSeq" id="YP_009599463.1">
    <property type="nucleotide sequence ID" value="NC_041916.1"/>
</dbReference>
<keyword evidence="8" id="KW-0545">Nucleotide biosynthesis</keyword>
<dbReference type="InterPro" id="IPR020940">
    <property type="entry name" value="Thymidylate_synthase_AS"/>
</dbReference>
<dbReference type="EC" id="2.1.1.45" evidence="3"/>
<dbReference type="GO" id="GO:0032259">
    <property type="term" value="P:methylation"/>
    <property type="evidence" value="ECO:0007669"/>
    <property type="project" value="UniProtKB-KW"/>
</dbReference>
<evidence type="ECO:0000256" key="1">
    <source>
        <dbReference type="ARBA" id="ARBA00009972"/>
    </source>
</evidence>
<evidence type="ECO:0000256" key="9">
    <source>
        <dbReference type="PROSITE-ProRule" id="PRU10016"/>
    </source>
</evidence>
<accession>A0A1Q2U339</accession>
<dbReference type="GeneID" id="40075192"/>
<keyword evidence="12" id="KW-1185">Reference proteome</keyword>
<dbReference type="Proteomes" id="UP000221243">
    <property type="component" value="Segment"/>
</dbReference>
<dbReference type="InterPro" id="IPR000398">
    <property type="entry name" value="Thymidylate_synthase"/>
</dbReference>
<keyword evidence="5" id="KW-0963">Cytoplasm</keyword>
<evidence type="ECO:0000256" key="7">
    <source>
        <dbReference type="ARBA" id="ARBA00022679"/>
    </source>
</evidence>
<dbReference type="SUPFAM" id="SSF55831">
    <property type="entry name" value="Thymidylate synthase/dCMP hydroxymethylase"/>
    <property type="match status" value="1"/>
</dbReference>
<protein>
    <recommendedName>
        <fullName evidence="4">Thymidylate synthase</fullName>
        <ecNumber evidence="3">2.1.1.45</ecNumber>
    </recommendedName>
</protein>
<dbReference type="Gene3D" id="3.30.572.10">
    <property type="entry name" value="Thymidylate synthase/dCMP hydroxymethylase domain"/>
    <property type="match status" value="1"/>
</dbReference>
<organism evidence="11 12">
    <name type="scientific">Vibrio phage pTD1</name>
    <dbReference type="NCBI Taxonomy" id="1938577"/>
    <lineage>
        <taxon>Viruses</taxon>
        <taxon>Duplodnaviria</taxon>
        <taxon>Heunggongvirae</taxon>
        <taxon>Uroviricota</taxon>
        <taxon>Caudoviricetes</taxon>
        <taxon>Chimalliviridae</taxon>
        <taxon>Gorgonvirinae</taxon>
        <taxon>Tidunavirus</taxon>
        <taxon>Tidunavirus pTD1</taxon>
    </lineage>
</organism>
<dbReference type="PANTHER" id="PTHR11548">
    <property type="entry name" value="THYMIDYLATE SYNTHASE 1"/>
    <property type="match status" value="1"/>
</dbReference>
<dbReference type="PROSITE" id="PS00091">
    <property type="entry name" value="THYMIDYLATE_SYNTHASE"/>
    <property type="match status" value="1"/>
</dbReference>
<dbReference type="PANTHER" id="PTHR11548:SF9">
    <property type="entry name" value="THYMIDYLATE SYNTHASE"/>
    <property type="match status" value="1"/>
</dbReference>
<dbReference type="KEGG" id="vg:40075192"/>
<dbReference type="GO" id="GO:0006231">
    <property type="term" value="P:dTMP biosynthetic process"/>
    <property type="evidence" value="ECO:0007669"/>
    <property type="project" value="InterPro"/>
</dbReference>
<dbReference type="InterPro" id="IPR036926">
    <property type="entry name" value="Thymidate_synth/dCMP_Mease_sf"/>
</dbReference>
<evidence type="ECO:0000256" key="8">
    <source>
        <dbReference type="ARBA" id="ARBA00022727"/>
    </source>
</evidence>
<evidence type="ECO:0000256" key="3">
    <source>
        <dbReference type="ARBA" id="ARBA00011947"/>
    </source>
</evidence>
<proteinExistence type="inferred from homology"/>
<evidence type="ECO:0000256" key="5">
    <source>
        <dbReference type="ARBA" id="ARBA00022490"/>
    </source>
</evidence>
<dbReference type="InterPro" id="IPR045097">
    <property type="entry name" value="Thymidate_synth/dCMP_Mease"/>
</dbReference>
<dbReference type="EMBL" id="AP017972">
    <property type="protein sequence ID" value="BAW98385.1"/>
    <property type="molecule type" value="Genomic_DNA"/>
</dbReference>
<dbReference type="PRINTS" id="PR00108">
    <property type="entry name" value="THYMDSNTHASE"/>
</dbReference>
<dbReference type="GO" id="GO:0004799">
    <property type="term" value="F:thymidylate synthase activity"/>
    <property type="evidence" value="ECO:0007669"/>
    <property type="project" value="UniProtKB-EC"/>
</dbReference>
<evidence type="ECO:0000313" key="11">
    <source>
        <dbReference type="EMBL" id="BAW98385.1"/>
    </source>
</evidence>
<dbReference type="InterPro" id="IPR023451">
    <property type="entry name" value="Thymidate_synth/dCMP_Mease_dom"/>
</dbReference>
<name>A0A1Q2U339_9CAUD</name>
<evidence type="ECO:0000313" key="12">
    <source>
        <dbReference type="Proteomes" id="UP000221243"/>
    </source>
</evidence>
<feature type="domain" description="Thymidylate synthase/dCMP hydroxymethylase" evidence="10">
    <location>
        <begin position="5"/>
        <end position="301"/>
    </location>
</feature>
<evidence type="ECO:0000256" key="2">
    <source>
        <dbReference type="ARBA" id="ARBA00011738"/>
    </source>
</evidence>
<comment type="similarity">
    <text evidence="1">Belongs to the thymidylate synthase family.</text>
</comment>